<keyword evidence="4" id="KW-0560">Oxidoreductase</keyword>
<sequence length="372" mass="38615">MSADLQVIVIGAGIAGASTAFALARRGIAVTIIDDGAAGQATAASAGIILPWSTDNEGAFYELYAAGAAFYPQLLELLADAGVTRTDYRRTGGLVVNADPAKLDAVQQRVIARKATAGEVVGDIERLDNAAARELFPPLGPDLDAVFISGGGRVDGRTMRDALLQAAVGSGARRLTGRATVERAADDHDRPRVRLAGELLTADAVVVTAGAWSRDLLNAYGYVAPVQPQKGQISQLRVSDDTTRWPTVHPISHHYLVAFDEGRLAVGATRETGSGFDTRITAAGQLRVLRDALSIAPGLADATLIETRVGLRPLADDLPVAGAVPESPGLYVATGYGAGGLTMGPVIGDAVARSILGEDAREIAAITPVWHS</sequence>
<gene>
    <name evidence="6" type="ORF">SAMN04489812_4398</name>
</gene>
<evidence type="ECO:0000256" key="3">
    <source>
        <dbReference type="ARBA" id="ARBA00022630"/>
    </source>
</evidence>
<dbReference type="PANTHER" id="PTHR13847:SF286">
    <property type="entry name" value="D-AMINO ACID DEHYDROGENASE"/>
    <property type="match status" value="1"/>
</dbReference>
<keyword evidence="7" id="KW-1185">Reference proteome</keyword>
<dbReference type="Gene3D" id="3.50.50.60">
    <property type="entry name" value="FAD/NAD(P)-binding domain"/>
    <property type="match status" value="1"/>
</dbReference>
<dbReference type="Gene3D" id="3.30.9.10">
    <property type="entry name" value="D-Amino Acid Oxidase, subunit A, domain 2"/>
    <property type="match status" value="1"/>
</dbReference>
<proteinExistence type="inferred from homology"/>
<dbReference type="InterPro" id="IPR036188">
    <property type="entry name" value="FAD/NAD-bd_sf"/>
</dbReference>
<accession>A0A1H1Y5S2</accession>
<dbReference type="STRING" id="630515.SAMN04489812_4398"/>
<dbReference type="RefSeq" id="WP_091527517.1">
    <property type="nucleotide sequence ID" value="NZ_LT629772.1"/>
</dbReference>
<dbReference type="AlphaFoldDB" id="A0A1H1Y5S2"/>
<dbReference type="SUPFAM" id="SSF54373">
    <property type="entry name" value="FAD-linked reductases, C-terminal domain"/>
    <property type="match status" value="1"/>
</dbReference>
<evidence type="ECO:0000313" key="7">
    <source>
        <dbReference type="Proteomes" id="UP000199103"/>
    </source>
</evidence>
<protein>
    <submittedName>
        <fullName evidence="6">D-amino-acid dehydrogenase</fullName>
    </submittedName>
</protein>
<dbReference type="GO" id="GO:0016491">
    <property type="term" value="F:oxidoreductase activity"/>
    <property type="evidence" value="ECO:0007669"/>
    <property type="project" value="UniProtKB-KW"/>
</dbReference>
<dbReference type="InterPro" id="IPR006076">
    <property type="entry name" value="FAD-dep_OxRdtase"/>
</dbReference>
<name>A0A1H1Y5S2_9ACTN</name>
<evidence type="ECO:0000256" key="4">
    <source>
        <dbReference type="ARBA" id="ARBA00023002"/>
    </source>
</evidence>
<reference evidence="6 7" key="1">
    <citation type="submission" date="2016-10" db="EMBL/GenBank/DDBJ databases">
        <authorList>
            <person name="de Groot N.N."/>
        </authorList>
    </citation>
    <scope>NUCLEOTIDE SEQUENCE [LARGE SCALE GENOMIC DNA]</scope>
    <source>
        <strain evidence="6 7">DSM 21800</strain>
    </source>
</reference>
<dbReference type="Proteomes" id="UP000199103">
    <property type="component" value="Chromosome I"/>
</dbReference>
<feature type="domain" description="FAD dependent oxidoreductase" evidence="5">
    <location>
        <begin position="7"/>
        <end position="353"/>
    </location>
</feature>
<dbReference type="GO" id="GO:0005737">
    <property type="term" value="C:cytoplasm"/>
    <property type="evidence" value="ECO:0007669"/>
    <property type="project" value="TreeGrafter"/>
</dbReference>
<dbReference type="Pfam" id="PF01266">
    <property type="entry name" value="DAO"/>
    <property type="match status" value="1"/>
</dbReference>
<evidence type="ECO:0000256" key="1">
    <source>
        <dbReference type="ARBA" id="ARBA00001974"/>
    </source>
</evidence>
<dbReference type="SUPFAM" id="SSF51905">
    <property type="entry name" value="FAD/NAD(P)-binding domain"/>
    <property type="match status" value="1"/>
</dbReference>
<dbReference type="EMBL" id="LT629772">
    <property type="protein sequence ID" value="SDT16579.1"/>
    <property type="molecule type" value="Genomic_DNA"/>
</dbReference>
<dbReference type="PANTHER" id="PTHR13847">
    <property type="entry name" value="SARCOSINE DEHYDROGENASE-RELATED"/>
    <property type="match status" value="1"/>
</dbReference>
<keyword evidence="3" id="KW-0285">Flavoprotein</keyword>
<comment type="cofactor">
    <cofactor evidence="1">
        <name>FAD</name>
        <dbReference type="ChEBI" id="CHEBI:57692"/>
    </cofactor>
</comment>
<organism evidence="6 7">
    <name type="scientific">Microlunatus soli</name>
    <dbReference type="NCBI Taxonomy" id="630515"/>
    <lineage>
        <taxon>Bacteria</taxon>
        <taxon>Bacillati</taxon>
        <taxon>Actinomycetota</taxon>
        <taxon>Actinomycetes</taxon>
        <taxon>Propionibacteriales</taxon>
        <taxon>Propionibacteriaceae</taxon>
        <taxon>Microlunatus</taxon>
    </lineage>
</organism>
<comment type="similarity">
    <text evidence="2">Belongs to the DadA oxidoreductase family.</text>
</comment>
<dbReference type="OrthoDB" id="3214401at2"/>
<evidence type="ECO:0000313" key="6">
    <source>
        <dbReference type="EMBL" id="SDT16579.1"/>
    </source>
</evidence>
<evidence type="ECO:0000256" key="2">
    <source>
        <dbReference type="ARBA" id="ARBA00009410"/>
    </source>
</evidence>
<evidence type="ECO:0000259" key="5">
    <source>
        <dbReference type="Pfam" id="PF01266"/>
    </source>
</evidence>